<feature type="region of interest" description="Disordered" evidence="1">
    <location>
        <begin position="945"/>
        <end position="1130"/>
    </location>
</feature>
<proteinExistence type="predicted"/>
<dbReference type="InterPro" id="IPR036047">
    <property type="entry name" value="F-box-like_dom_sf"/>
</dbReference>
<dbReference type="PROSITE" id="PS50181">
    <property type="entry name" value="FBOX"/>
    <property type="match status" value="1"/>
</dbReference>
<evidence type="ECO:0000259" key="2">
    <source>
        <dbReference type="PROSITE" id="PS50181"/>
    </source>
</evidence>
<feature type="compositionally biased region" description="Acidic residues" evidence="1">
    <location>
        <begin position="988"/>
        <end position="1030"/>
    </location>
</feature>
<protein>
    <recommendedName>
        <fullName evidence="2">F-box domain-containing protein</fullName>
    </recommendedName>
</protein>
<feature type="compositionally biased region" description="Basic and acidic residues" evidence="1">
    <location>
        <begin position="945"/>
        <end position="954"/>
    </location>
</feature>
<dbReference type="CDD" id="cd09917">
    <property type="entry name" value="F-box_SF"/>
    <property type="match status" value="1"/>
</dbReference>
<evidence type="ECO:0000313" key="4">
    <source>
        <dbReference type="Proteomes" id="UP000323386"/>
    </source>
</evidence>
<feature type="compositionally biased region" description="Acidic residues" evidence="1">
    <location>
        <begin position="1040"/>
        <end position="1064"/>
    </location>
</feature>
<evidence type="ECO:0000313" key="3">
    <source>
        <dbReference type="EMBL" id="SPO38635.1"/>
    </source>
</evidence>
<dbReference type="Gene3D" id="1.20.1280.50">
    <property type="match status" value="1"/>
</dbReference>
<reference evidence="3 4" key="1">
    <citation type="submission" date="2018-03" db="EMBL/GenBank/DDBJ databases">
        <authorList>
            <person name="Guldener U."/>
        </authorList>
    </citation>
    <scope>NUCLEOTIDE SEQUENCE [LARGE SCALE GENOMIC DNA]</scope>
    <source>
        <strain evidence="3 4">DAOM196992</strain>
    </source>
</reference>
<dbReference type="AlphaFoldDB" id="A0A5C3F3T2"/>
<evidence type="ECO:0000256" key="1">
    <source>
        <dbReference type="SAM" id="MobiDB-lite"/>
    </source>
</evidence>
<accession>A0A5C3F3T2</accession>
<organism evidence="3 4">
    <name type="scientific">Pseudozyma flocculosa</name>
    <dbReference type="NCBI Taxonomy" id="84751"/>
    <lineage>
        <taxon>Eukaryota</taxon>
        <taxon>Fungi</taxon>
        <taxon>Dikarya</taxon>
        <taxon>Basidiomycota</taxon>
        <taxon>Ustilaginomycotina</taxon>
        <taxon>Ustilaginomycetes</taxon>
        <taxon>Ustilaginales</taxon>
        <taxon>Ustilaginaceae</taxon>
        <taxon>Pseudozyma</taxon>
    </lineage>
</organism>
<gene>
    <name evidence="3" type="ORF">PSFLO_04114</name>
</gene>
<feature type="compositionally biased region" description="Low complexity" evidence="1">
    <location>
        <begin position="1091"/>
        <end position="1103"/>
    </location>
</feature>
<feature type="region of interest" description="Disordered" evidence="1">
    <location>
        <begin position="758"/>
        <end position="777"/>
    </location>
</feature>
<dbReference type="Pfam" id="PF12937">
    <property type="entry name" value="F-box-like"/>
    <property type="match status" value="1"/>
</dbReference>
<dbReference type="SUPFAM" id="SSF81383">
    <property type="entry name" value="F-box domain"/>
    <property type="match status" value="1"/>
</dbReference>
<dbReference type="Proteomes" id="UP000323386">
    <property type="component" value="Unassembled WGS sequence"/>
</dbReference>
<name>A0A5C3F3T2_9BASI</name>
<keyword evidence="4" id="KW-1185">Reference proteome</keyword>
<dbReference type="EMBL" id="OOIP01000011">
    <property type="protein sequence ID" value="SPO38635.1"/>
    <property type="molecule type" value="Genomic_DNA"/>
</dbReference>
<dbReference type="InterPro" id="IPR001810">
    <property type="entry name" value="F-box_dom"/>
</dbReference>
<feature type="compositionally biased region" description="Basic and acidic residues" evidence="1">
    <location>
        <begin position="758"/>
        <end position="769"/>
    </location>
</feature>
<feature type="domain" description="F-box" evidence="2">
    <location>
        <begin position="25"/>
        <end position="75"/>
    </location>
</feature>
<sequence length="1130" mass="125103">MDADVDMKAVEAGVDATVDQKPLISSSIQQLPTEILLEIWCCLDDYDLRYFGQVCKAFHAISKDPYFVAAYFLRNHFPHSIFRAIAFYKVFNVKVLEHLMNGGAPLSRNLVQELGRARFGGSHNPNYSYYNRNEVRTNWGTKIPLDSCLAVMKRGIKLFGKGITFTRAGSDEEKVGAFANQSIWTAWSAPSAPIREVFDKGWFVPLSSYRGQSTSAVHMAKIVARQPDLLPLALRNGWSVSTAEECDEAVRQMLMSGRLMPSSQVSTKIVEKFEQLHQHSNAYRVSVKVASEVINTLLDEKYWSGSEPRTDGFLQQAELPCGYEALMALERKGLLDFDLRAVVEATLRKTWKKSFSADLFKNLQQLATDFPGLGQVMATPLLLSLCGYVKTHGKPSSDVIAELACVDITTTTISNMLIATSISDVTFLFEVAEARLGDQADLAELVRAKLPQILCQPWRGDILTSLNAKLPGFPGMLEEALLAQDFHITQLHTPSKYPPLRSHLFRLGECDQLTSDPYTSGDKASIFSILSFEGTPPYEHGNAWGSSRRYHYRPSSSFDAVFTNFWRFNGRAAPGSTAKYKDDAFGRVRGAPLFGLEPTDENGPAAAQPKALTAQLSTRAFPLRAGEGGIQVSCEGTESGFPRYNIDNRQSIECVRILGPSPGSSVVLSHALINGSTNVLDSLLTAMRPLSFDFGHWKLLAWLGKAPPVALYDSIVFGAPFSVDGTLAKKPRSDVYVVSARRQATKTDKDMALVQAEPERVKPAGQKEQEQDEEDVSPKFNAMRDWRNQTEQLAAAKTGVMAWAAPFMGSEHYSYGEKKSDAQIEVCIQNSICHKKLYLTEAEIKRRVESIHQWNAHIEGLLNLARKLYTLERYVARTRKKTQANILKTEFVRFLEKKPIYPSLGMLKSVEETLRKALREFKQRAAAEASKAVLTAELAELAAEFKEHDEEMPPAREGGPYPRNLKRQCTGKAKGGRKSKRVRSAEDDKYDEVEDEDFDPEQWSSDGEEDDDEEEDEGGIVDIGDSDGVDGDAAVLGRDGEDDDDDSDDSDLYDDGDDDDDEDFIVGSMAPGPSRGRKTVTASRRGRSRRATSSSSRTLVVTAGISEASRPADEATTNKSGDDDVSPPAS</sequence>
<dbReference type="OrthoDB" id="270318at2759"/>